<evidence type="ECO:0008006" key="2">
    <source>
        <dbReference type="Google" id="ProtNLM"/>
    </source>
</evidence>
<name>A0A701ZIM2_SALER</name>
<protein>
    <recommendedName>
        <fullName evidence="2">HEAT repeat domain-containing protein</fullName>
    </recommendedName>
</protein>
<reference evidence="1" key="2">
    <citation type="submission" date="2018-07" db="EMBL/GenBank/DDBJ databases">
        <authorList>
            <consortium name="NCBI Pathogen Detection Project"/>
        </authorList>
    </citation>
    <scope>NUCLEOTIDE SEQUENCE</scope>
    <source>
        <strain evidence="1">232-84</strain>
    </source>
</reference>
<dbReference type="AlphaFoldDB" id="A0A701ZIM2"/>
<dbReference type="EMBL" id="DAAMGM010000033">
    <property type="protein sequence ID" value="HAC6576987.1"/>
    <property type="molecule type" value="Genomic_DNA"/>
</dbReference>
<reference evidence="1" key="1">
    <citation type="journal article" date="2018" name="Genome Biol.">
        <title>SKESA: strategic k-mer extension for scrupulous assemblies.</title>
        <authorList>
            <person name="Souvorov A."/>
            <person name="Agarwala R."/>
            <person name="Lipman D.J."/>
        </authorList>
    </citation>
    <scope>NUCLEOTIDE SEQUENCE</scope>
    <source>
        <strain evidence="1">232-84</strain>
    </source>
</reference>
<dbReference type="SUPFAM" id="SSF48371">
    <property type="entry name" value="ARM repeat"/>
    <property type="match status" value="1"/>
</dbReference>
<sequence>MDINIITPLIQQHAKDAVFYWQQINTGCYSPLITTQKRYHFHRQLNAHLDGLRAAGPVGWEAAFKNYARWKTEAEAFVCWLLALEQNDKSYVTQLQKITTRNTEPSLRGMTDALAWLPESQARLILTQWHEESTSDALMLEAWLRASAEAGITPQDDMHPLLTHTNPRIRTTSCELVGKLRLHTYQQAIADMLSDNVPDVREEALMALAWLLPRTDIVDKLHDLLLFHLQNAPQRGLAAVISRRKQEYISRMIGLCIPQGDPRLQTILDIMPERLRLLTLAYHGDPEQLPVLYQAMKKEHTARLAFWAIGFISGLDMTLPERCIQESVTTKNDEQPLSFKSDDVDIGIVWPNTPVVIADASALNLSAGPLVLGKTPSVVWCSELLSTATQAVRFAASWHLAAGNATIQRINIRK</sequence>
<dbReference type="InterPro" id="IPR016024">
    <property type="entry name" value="ARM-type_fold"/>
</dbReference>
<dbReference type="Gene3D" id="1.25.10.10">
    <property type="entry name" value="Leucine-rich Repeat Variant"/>
    <property type="match status" value="1"/>
</dbReference>
<comment type="caution">
    <text evidence="1">The sequence shown here is derived from an EMBL/GenBank/DDBJ whole genome shotgun (WGS) entry which is preliminary data.</text>
</comment>
<proteinExistence type="predicted"/>
<evidence type="ECO:0000313" key="1">
    <source>
        <dbReference type="EMBL" id="HAC6576987.1"/>
    </source>
</evidence>
<dbReference type="RefSeq" id="WP_079792876.1">
    <property type="nucleotide sequence ID" value="NZ_MXNY01000010.1"/>
</dbReference>
<accession>A0A701ZIM2</accession>
<gene>
    <name evidence="1" type="ORF">G0B27_22955</name>
</gene>
<organism evidence="1">
    <name type="scientific">Salmonella enterica</name>
    <name type="common">Salmonella choleraesuis</name>
    <dbReference type="NCBI Taxonomy" id="28901"/>
    <lineage>
        <taxon>Bacteria</taxon>
        <taxon>Pseudomonadati</taxon>
        <taxon>Pseudomonadota</taxon>
        <taxon>Gammaproteobacteria</taxon>
        <taxon>Enterobacterales</taxon>
        <taxon>Enterobacteriaceae</taxon>
        <taxon>Salmonella</taxon>
    </lineage>
</organism>
<dbReference type="InterPro" id="IPR011989">
    <property type="entry name" value="ARM-like"/>
</dbReference>